<keyword evidence="3" id="KW-1185">Reference proteome</keyword>
<feature type="non-terminal residue" evidence="2">
    <location>
        <position position="1"/>
    </location>
</feature>
<dbReference type="SUPFAM" id="SSF81383">
    <property type="entry name" value="F-box domain"/>
    <property type="match status" value="1"/>
</dbReference>
<reference evidence="2" key="1">
    <citation type="submission" date="2023-06" db="EMBL/GenBank/DDBJ databases">
        <authorList>
            <person name="Delattre M."/>
        </authorList>
    </citation>
    <scope>NUCLEOTIDE SEQUENCE</scope>
    <source>
        <strain evidence="2">AF72</strain>
    </source>
</reference>
<evidence type="ECO:0000313" key="3">
    <source>
        <dbReference type="Proteomes" id="UP001177023"/>
    </source>
</evidence>
<dbReference type="SMART" id="SM00256">
    <property type="entry name" value="FBOX"/>
    <property type="match status" value="1"/>
</dbReference>
<evidence type="ECO:0000259" key="1">
    <source>
        <dbReference type="PROSITE" id="PS50181"/>
    </source>
</evidence>
<sequence length="273" mass="31128">MDVPREVMHHILDKLPINDVLRLRTVHSSFNDYFLYSRKTCEFFAMTLYRAGDQFPTVLKFERRGRTWDQFVKVFGVNRQLVVEMLMMSSIGSCSLDVGELGRVATSGRFRARIIQICEGKIDGPARDLIKDSRPQIIHVSQSIGRVDSWVPVPPTCEKVTVYWAGEWGSPVEGGLVEDGAYNTLIDLTEATGLKEVFVNHVNQSKLTSEAVKIILNKLRAGTETRPMVYELREELKSGSSSRFTWTYEFANGRHYINHRNVTFFITKPAEST</sequence>
<protein>
    <recommendedName>
        <fullName evidence="1">F-box domain-containing protein</fullName>
    </recommendedName>
</protein>
<dbReference type="InterPro" id="IPR036047">
    <property type="entry name" value="F-box-like_dom_sf"/>
</dbReference>
<feature type="domain" description="F-box" evidence="1">
    <location>
        <begin position="1"/>
        <end position="33"/>
    </location>
</feature>
<dbReference type="EMBL" id="CATQJA010002504">
    <property type="protein sequence ID" value="CAJ0570912.1"/>
    <property type="molecule type" value="Genomic_DNA"/>
</dbReference>
<dbReference type="PROSITE" id="PS50181">
    <property type="entry name" value="FBOX"/>
    <property type="match status" value="1"/>
</dbReference>
<proteinExistence type="predicted"/>
<dbReference type="InterPro" id="IPR001810">
    <property type="entry name" value="F-box_dom"/>
</dbReference>
<comment type="caution">
    <text evidence="2">The sequence shown here is derived from an EMBL/GenBank/DDBJ whole genome shotgun (WGS) entry which is preliminary data.</text>
</comment>
<dbReference type="AlphaFoldDB" id="A0AA36FWW7"/>
<accession>A0AA36FWW7</accession>
<evidence type="ECO:0000313" key="2">
    <source>
        <dbReference type="EMBL" id="CAJ0570912.1"/>
    </source>
</evidence>
<gene>
    <name evidence="2" type="ORF">MSPICULIGERA_LOCUS9344</name>
</gene>
<dbReference type="Proteomes" id="UP001177023">
    <property type="component" value="Unassembled WGS sequence"/>
</dbReference>
<dbReference type="Pfam" id="PF00646">
    <property type="entry name" value="F-box"/>
    <property type="match status" value="1"/>
</dbReference>
<organism evidence="2 3">
    <name type="scientific">Mesorhabditis spiculigera</name>
    <dbReference type="NCBI Taxonomy" id="96644"/>
    <lineage>
        <taxon>Eukaryota</taxon>
        <taxon>Metazoa</taxon>
        <taxon>Ecdysozoa</taxon>
        <taxon>Nematoda</taxon>
        <taxon>Chromadorea</taxon>
        <taxon>Rhabditida</taxon>
        <taxon>Rhabditina</taxon>
        <taxon>Rhabditomorpha</taxon>
        <taxon>Rhabditoidea</taxon>
        <taxon>Rhabditidae</taxon>
        <taxon>Mesorhabditinae</taxon>
        <taxon>Mesorhabditis</taxon>
    </lineage>
</organism>
<name>A0AA36FWW7_9BILA</name>